<sequence>MKKIITYVVCLVVAFVFAQGLAVQSYASNHTIPPPGPDYNVNAFTTNTAAISNQFSRIGNFVVYVLISVAVIWIVYSVVRYLIIGGSDAAARQEAGQKILWGIVGLFIILSIWGLVRILTTTFNTGSNRAPAGDFPLIDIQTPR</sequence>
<feature type="chain" id="PRO_5009583676" description="DUF4134 domain-containing protein" evidence="2">
    <location>
        <begin position="19"/>
        <end position="144"/>
    </location>
</feature>
<organism evidence="3 4">
    <name type="scientific">Candidatus Taylorbacteria bacterium RIFCSPHIGHO2_02_FULL_44_12</name>
    <dbReference type="NCBI Taxonomy" id="1802308"/>
    <lineage>
        <taxon>Bacteria</taxon>
        <taxon>Candidatus Tayloriibacteriota</taxon>
    </lineage>
</organism>
<name>A0A1G2MK57_9BACT</name>
<evidence type="ECO:0000313" key="3">
    <source>
        <dbReference type="EMBL" id="OHA24114.1"/>
    </source>
</evidence>
<dbReference type="EMBL" id="MHRM01000012">
    <property type="protein sequence ID" value="OHA24114.1"/>
    <property type="molecule type" value="Genomic_DNA"/>
</dbReference>
<proteinExistence type="predicted"/>
<evidence type="ECO:0008006" key="5">
    <source>
        <dbReference type="Google" id="ProtNLM"/>
    </source>
</evidence>
<gene>
    <name evidence="3" type="ORF">A3D50_01065</name>
</gene>
<keyword evidence="2" id="KW-0732">Signal</keyword>
<evidence type="ECO:0000313" key="4">
    <source>
        <dbReference type="Proteomes" id="UP000178413"/>
    </source>
</evidence>
<keyword evidence="1" id="KW-0472">Membrane</keyword>
<protein>
    <recommendedName>
        <fullName evidence="5">DUF4134 domain-containing protein</fullName>
    </recommendedName>
</protein>
<feature type="transmembrane region" description="Helical" evidence="1">
    <location>
        <begin position="61"/>
        <end position="79"/>
    </location>
</feature>
<feature type="signal peptide" evidence="2">
    <location>
        <begin position="1"/>
        <end position="18"/>
    </location>
</feature>
<dbReference type="STRING" id="1802308.A3D50_01065"/>
<comment type="caution">
    <text evidence="3">The sequence shown here is derived from an EMBL/GenBank/DDBJ whole genome shotgun (WGS) entry which is preliminary data.</text>
</comment>
<evidence type="ECO:0000256" key="2">
    <source>
        <dbReference type="SAM" id="SignalP"/>
    </source>
</evidence>
<accession>A0A1G2MK57</accession>
<reference evidence="3 4" key="1">
    <citation type="journal article" date="2016" name="Nat. Commun.">
        <title>Thousands of microbial genomes shed light on interconnected biogeochemical processes in an aquifer system.</title>
        <authorList>
            <person name="Anantharaman K."/>
            <person name="Brown C.T."/>
            <person name="Hug L.A."/>
            <person name="Sharon I."/>
            <person name="Castelle C.J."/>
            <person name="Probst A.J."/>
            <person name="Thomas B.C."/>
            <person name="Singh A."/>
            <person name="Wilkins M.J."/>
            <person name="Karaoz U."/>
            <person name="Brodie E.L."/>
            <person name="Williams K.H."/>
            <person name="Hubbard S.S."/>
            <person name="Banfield J.F."/>
        </authorList>
    </citation>
    <scope>NUCLEOTIDE SEQUENCE [LARGE SCALE GENOMIC DNA]</scope>
</reference>
<dbReference type="Proteomes" id="UP000178413">
    <property type="component" value="Unassembled WGS sequence"/>
</dbReference>
<keyword evidence="1" id="KW-1133">Transmembrane helix</keyword>
<keyword evidence="1" id="KW-0812">Transmembrane</keyword>
<dbReference type="AlphaFoldDB" id="A0A1G2MK57"/>
<feature type="transmembrane region" description="Helical" evidence="1">
    <location>
        <begin position="99"/>
        <end position="119"/>
    </location>
</feature>
<dbReference type="InterPro" id="IPR043993">
    <property type="entry name" value="T4SS_pilin"/>
</dbReference>
<evidence type="ECO:0000256" key="1">
    <source>
        <dbReference type="SAM" id="Phobius"/>
    </source>
</evidence>
<dbReference type="Pfam" id="PF18895">
    <property type="entry name" value="T4SS_pilin"/>
    <property type="match status" value="1"/>
</dbReference>